<sequence>MTTKATRKGQFYGKKYGQEFDFITSSKKDKQHAFCKVCRRDVSIAHGGRNDIVKHTKSKLHVDSMSMRTEAHSTMKLTSWASTSQDLNVTRAECLFTAFYLEHNIPLSAASHVGPLLRKAFPNSEEVKKFSSARTKTTCLVHEMAKDGQSRMISSMKASPFAISTDGSNTSSSKLYPIVVNYYDSEVKQVVCSLLSMTELEDQSTGENIAKLLITELKKHDVPWQNCTALGSDNASVMVGRLKGVGTYLKECQPEIIVLGCPNHRIDLAAKAASSAIPFSIDSLLIDVFYYLEASVNRKLELRKFQKLCGNEVQAVLKHVCTRWLFLGQCLPRFLNQWNALQIFFEEEQKPKGKGAKKQSPADQISPNIQAFRIPKMLPGSSNMTSKSADGVSSILASKSSSSSTPPSTSKGSSPQRHAASQGEKRQVDGTVQTCKRQRTESVKTTKKPNVHPPVAAASKVGKPSGSSKKKPSTPKPSVASSHGRNTSKTEEGNEETRQQRIATALQSKYKLAVAHFLSQSISAFDRKSVILQTRSPYVHKLKRELEGLLLDLYSKFVEPEAIKAVTDLTYVNYKNPKNQKEDKELVIGSETRDIMDKELDDTDCKKFFAMVRLYYTKACDYIVTKFPLKSVVLAHAEVADCSLRVNAKFSSVKYFTDKFPCMLFVKEDETKYEATDILQSQFLAYQLADIPEAVQNETDCDKQWAVLAAEKDPSGQLCYDRLAKVMLGILTIPHSNAECERVFSQVRKNKTDFRGSMSTDVLSSVLITKAQQRGPCYSRDFDDKFLRRAKSATYRTLNESDARVL</sequence>
<dbReference type="InterPro" id="IPR008906">
    <property type="entry name" value="HATC_C_dom"/>
</dbReference>
<dbReference type="InterPro" id="IPR012337">
    <property type="entry name" value="RNaseH-like_sf"/>
</dbReference>
<proteinExistence type="predicted"/>
<name>A0A914AMV3_PATMI</name>
<dbReference type="EnsemblMetazoa" id="XM_038209432.1">
    <property type="protein sequence ID" value="XP_038065360.1"/>
    <property type="gene ID" value="LOC119735640"/>
</dbReference>
<feature type="compositionally biased region" description="Low complexity" evidence="1">
    <location>
        <begin position="456"/>
        <end position="467"/>
    </location>
</feature>
<dbReference type="PANTHER" id="PTHR37162:SF10">
    <property type="entry name" value="DUF4371 DOMAIN-CONTAINING PROTEIN"/>
    <property type="match status" value="1"/>
</dbReference>
<feature type="compositionally biased region" description="Basic and acidic residues" evidence="1">
    <location>
        <begin position="488"/>
        <end position="499"/>
    </location>
</feature>
<protein>
    <recommendedName>
        <fullName evidence="2">HAT C-terminal dimerisation domain-containing protein</fullName>
    </recommendedName>
</protein>
<dbReference type="SUPFAM" id="SSF53098">
    <property type="entry name" value="Ribonuclease H-like"/>
    <property type="match status" value="1"/>
</dbReference>
<organism evidence="3 4">
    <name type="scientific">Patiria miniata</name>
    <name type="common">Bat star</name>
    <name type="synonym">Asterina miniata</name>
    <dbReference type="NCBI Taxonomy" id="46514"/>
    <lineage>
        <taxon>Eukaryota</taxon>
        <taxon>Metazoa</taxon>
        <taxon>Echinodermata</taxon>
        <taxon>Eleutherozoa</taxon>
        <taxon>Asterozoa</taxon>
        <taxon>Asteroidea</taxon>
        <taxon>Valvatacea</taxon>
        <taxon>Valvatida</taxon>
        <taxon>Asterinidae</taxon>
        <taxon>Patiria</taxon>
    </lineage>
</organism>
<evidence type="ECO:0000256" key="1">
    <source>
        <dbReference type="SAM" id="MobiDB-lite"/>
    </source>
</evidence>
<dbReference type="Pfam" id="PF05699">
    <property type="entry name" value="Dimer_Tnp_hAT"/>
    <property type="match status" value="1"/>
</dbReference>
<dbReference type="PANTHER" id="PTHR37162">
    <property type="entry name" value="HAT FAMILY DIMERISATION DOMAINCONTAINING PROTEIN-RELATED"/>
    <property type="match status" value="1"/>
</dbReference>
<feature type="compositionally biased region" description="Low complexity" evidence="1">
    <location>
        <begin position="393"/>
        <end position="414"/>
    </location>
</feature>
<dbReference type="OrthoDB" id="6151961at2759"/>
<evidence type="ECO:0000313" key="4">
    <source>
        <dbReference type="Proteomes" id="UP000887568"/>
    </source>
</evidence>
<dbReference type="Proteomes" id="UP000887568">
    <property type="component" value="Unplaced"/>
</dbReference>
<dbReference type="GO" id="GO:0046983">
    <property type="term" value="F:protein dimerization activity"/>
    <property type="evidence" value="ECO:0007669"/>
    <property type="project" value="InterPro"/>
</dbReference>
<dbReference type="GeneID" id="119735640"/>
<keyword evidence="4" id="KW-1185">Reference proteome</keyword>
<evidence type="ECO:0000313" key="3">
    <source>
        <dbReference type="EnsemblMetazoa" id="XP_038065360.1"/>
    </source>
</evidence>
<evidence type="ECO:0000259" key="2">
    <source>
        <dbReference type="Pfam" id="PF05699"/>
    </source>
</evidence>
<feature type="region of interest" description="Disordered" evidence="1">
    <location>
        <begin position="377"/>
        <end position="499"/>
    </location>
</feature>
<dbReference type="OMA" id="TESRTIM"/>
<dbReference type="RefSeq" id="XP_038065360.1">
    <property type="nucleotide sequence ID" value="XM_038209432.1"/>
</dbReference>
<reference evidence="3" key="1">
    <citation type="submission" date="2022-11" db="UniProtKB">
        <authorList>
            <consortium name="EnsemblMetazoa"/>
        </authorList>
    </citation>
    <scope>IDENTIFICATION</scope>
</reference>
<accession>A0A914AMV3</accession>
<dbReference type="AlphaFoldDB" id="A0A914AMV3"/>
<feature type="domain" description="HAT C-terminal dimerisation" evidence="2">
    <location>
        <begin position="717"/>
        <end position="770"/>
    </location>
</feature>